<dbReference type="EMBL" id="CAJVCH010095582">
    <property type="protein sequence ID" value="CAG7723095.1"/>
    <property type="molecule type" value="Genomic_DNA"/>
</dbReference>
<dbReference type="AlphaFoldDB" id="A0A8J2P3V3"/>
<evidence type="ECO:0000313" key="2">
    <source>
        <dbReference type="EMBL" id="CAG7723095.1"/>
    </source>
</evidence>
<keyword evidence="1" id="KW-0812">Transmembrane</keyword>
<keyword evidence="1" id="KW-1133">Transmembrane helix</keyword>
<feature type="non-terminal residue" evidence="2">
    <location>
        <position position="1"/>
    </location>
</feature>
<keyword evidence="3" id="KW-1185">Reference proteome</keyword>
<reference evidence="2" key="1">
    <citation type="submission" date="2021-06" db="EMBL/GenBank/DDBJ databases">
        <authorList>
            <person name="Hodson N. C."/>
            <person name="Mongue J. A."/>
            <person name="Jaron S. K."/>
        </authorList>
    </citation>
    <scope>NUCLEOTIDE SEQUENCE</scope>
</reference>
<evidence type="ECO:0000313" key="3">
    <source>
        <dbReference type="Proteomes" id="UP000708208"/>
    </source>
</evidence>
<gene>
    <name evidence="2" type="ORF">AFUS01_LOCUS12199</name>
</gene>
<name>A0A8J2P3V3_9HEXA</name>
<protein>
    <submittedName>
        <fullName evidence="2">Uncharacterized protein</fullName>
    </submittedName>
</protein>
<keyword evidence="1" id="KW-0472">Membrane</keyword>
<proteinExistence type="predicted"/>
<sequence>MHEKRYAIVALLLSLPMLFFDIWESMMQGLGGLFRTTDTFLDTEVRAALMMNEYSIPSYLIASTLLSAMICSLTMIYALYKIKRGFYTYLQFSRVCLMLFVTALALQIWSFSGAFSESKQEEVRSSMQKEIKGVTGLSETIRWKYTQNS</sequence>
<comment type="caution">
    <text evidence="2">The sequence shown here is derived from an EMBL/GenBank/DDBJ whole genome shotgun (WGS) entry which is preliminary data.</text>
</comment>
<evidence type="ECO:0000256" key="1">
    <source>
        <dbReference type="SAM" id="Phobius"/>
    </source>
</evidence>
<feature type="transmembrane region" description="Helical" evidence="1">
    <location>
        <begin position="92"/>
        <end position="111"/>
    </location>
</feature>
<accession>A0A8J2P3V3</accession>
<feature type="transmembrane region" description="Helical" evidence="1">
    <location>
        <begin position="59"/>
        <end position="80"/>
    </location>
</feature>
<dbReference type="Proteomes" id="UP000708208">
    <property type="component" value="Unassembled WGS sequence"/>
</dbReference>
<organism evidence="2 3">
    <name type="scientific">Allacma fusca</name>
    <dbReference type="NCBI Taxonomy" id="39272"/>
    <lineage>
        <taxon>Eukaryota</taxon>
        <taxon>Metazoa</taxon>
        <taxon>Ecdysozoa</taxon>
        <taxon>Arthropoda</taxon>
        <taxon>Hexapoda</taxon>
        <taxon>Collembola</taxon>
        <taxon>Symphypleona</taxon>
        <taxon>Sminthuridae</taxon>
        <taxon>Allacma</taxon>
    </lineage>
</organism>